<comment type="subcellular location">
    <subcellularLocation>
        <location evidence="1">Membrane</location>
        <topology evidence="1">Multi-pass membrane protein</topology>
    </subcellularLocation>
</comment>
<dbReference type="GO" id="GO:0016020">
    <property type="term" value="C:membrane"/>
    <property type="evidence" value="ECO:0007669"/>
    <property type="project" value="UniProtKB-SubCell"/>
</dbReference>
<evidence type="ECO:0000313" key="7">
    <source>
        <dbReference type="Proteomes" id="UP001642900"/>
    </source>
</evidence>
<evidence type="ECO:0000256" key="5">
    <source>
        <dbReference type="SAM" id="Phobius"/>
    </source>
</evidence>
<name>A0A6G4WGQ5_9HYPH</name>
<organism evidence="6 7">
    <name type="scientific">Allomesorhizobium camelthorni</name>
    <dbReference type="NCBI Taxonomy" id="475069"/>
    <lineage>
        <taxon>Bacteria</taxon>
        <taxon>Pseudomonadati</taxon>
        <taxon>Pseudomonadota</taxon>
        <taxon>Alphaproteobacteria</taxon>
        <taxon>Hyphomicrobiales</taxon>
        <taxon>Phyllobacteriaceae</taxon>
        <taxon>Allomesorhizobium</taxon>
    </lineage>
</organism>
<proteinExistence type="predicted"/>
<accession>A0A6G4WGQ5</accession>
<dbReference type="Proteomes" id="UP001642900">
    <property type="component" value="Unassembled WGS sequence"/>
</dbReference>
<keyword evidence="7" id="KW-1185">Reference proteome</keyword>
<feature type="transmembrane region" description="Helical" evidence="5">
    <location>
        <begin position="122"/>
        <end position="140"/>
    </location>
</feature>
<dbReference type="InterPro" id="IPR032808">
    <property type="entry name" value="DoxX"/>
</dbReference>
<dbReference type="AlphaFoldDB" id="A0A6G4WGQ5"/>
<keyword evidence="4 5" id="KW-0472">Membrane</keyword>
<evidence type="ECO:0000256" key="1">
    <source>
        <dbReference type="ARBA" id="ARBA00004141"/>
    </source>
</evidence>
<gene>
    <name evidence="6" type="ORF">G6N73_22785</name>
</gene>
<reference evidence="6 7" key="1">
    <citation type="submission" date="2020-02" db="EMBL/GenBank/DDBJ databases">
        <title>Genome sequence of strain CCNWXJ40-4.</title>
        <authorList>
            <person name="Gao J."/>
            <person name="Sun J."/>
        </authorList>
    </citation>
    <scope>NUCLEOTIDE SEQUENCE [LARGE SCALE GENOMIC DNA]</scope>
    <source>
        <strain evidence="6 7">CCNWXJ 40-4</strain>
    </source>
</reference>
<feature type="transmembrane region" description="Helical" evidence="5">
    <location>
        <begin position="21"/>
        <end position="41"/>
    </location>
</feature>
<keyword evidence="2 5" id="KW-0812">Transmembrane</keyword>
<comment type="caution">
    <text evidence="6">The sequence shown here is derived from an EMBL/GenBank/DDBJ whole genome shotgun (WGS) entry which is preliminary data.</text>
</comment>
<dbReference type="EMBL" id="JAAKZF010000040">
    <property type="protein sequence ID" value="NGO53941.1"/>
    <property type="molecule type" value="Genomic_DNA"/>
</dbReference>
<dbReference type="RefSeq" id="WP_165031790.1">
    <property type="nucleotide sequence ID" value="NZ_JAAKZF010000040.1"/>
</dbReference>
<sequence length="152" mass="16842">MIIISKEARAATYARPIFTSPPLRLFALVALCSVYIQRPFMKIYDFDGAIAEMNHFGLNPAPLFAAGIIVFELLMSALILLGIFRWADALCLAGFTLMATFLAFHFWELPPGMERMMATNGFFEHLGLAGAFVLVAWHDLRERAVSGKVGAL</sequence>
<evidence type="ECO:0000313" key="6">
    <source>
        <dbReference type="EMBL" id="NGO53941.1"/>
    </source>
</evidence>
<evidence type="ECO:0000256" key="4">
    <source>
        <dbReference type="ARBA" id="ARBA00023136"/>
    </source>
</evidence>
<feature type="transmembrane region" description="Helical" evidence="5">
    <location>
        <begin position="61"/>
        <end position="82"/>
    </location>
</feature>
<evidence type="ECO:0000256" key="3">
    <source>
        <dbReference type="ARBA" id="ARBA00022989"/>
    </source>
</evidence>
<keyword evidence="3 5" id="KW-1133">Transmembrane helix</keyword>
<feature type="transmembrane region" description="Helical" evidence="5">
    <location>
        <begin position="89"/>
        <end position="107"/>
    </location>
</feature>
<dbReference type="Pfam" id="PF07681">
    <property type="entry name" value="DoxX"/>
    <property type="match status" value="1"/>
</dbReference>
<protein>
    <submittedName>
        <fullName evidence="6">DoxX family protein</fullName>
    </submittedName>
</protein>
<evidence type="ECO:0000256" key="2">
    <source>
        <dbReference type="ARBA" id="ARBA00022692"/>
    </source>
</evidence>